<dbReference type="OrthoDB" id="39747at2759"/>
<dbReference type="GO" id="GO:0016020">
    <property type="term" value="C:membrane"/>
    <property type="evidence" value="ECO:0007669"/>
    <property type="project" value="UniProtKB-SubCell"/>
</dbReference>
<evidence type="ECO:0000313" key="5">
    <source>
        <dbReference type="Proteomes" id="UP001153069"/>
    </source>
</evidence>
<dbReference type="InterPro" id="IPR051716">
    <property type="entry name" value="Plant_RL_S/T_kinase"/>
</dbReference>
<keyword evidence="2" id="KW-0732">Signal</keyword>
<accession>A0A9N8H1F4</accession>
<dbReference type="SUPFAM" id="SSF52058">
    <property type="entry name" value="L domain-like"/>
    <property type="match status" value="1"/>
</dbReference>
<dbReference type="InterPro" id="IPR001611">
    <property type="entry name" value="Leu-rich_rpt"/>
</dbReference>
<proteinExistence type="predicted"/>
<dbReference type="FunFam" id="3.80.10.10:FF:000383">
    <property type="entry name" value="Leucine-rich repeat receptor protein kinase EMS1"/>
    <property type="match status" value="1"/>
</dbReference>
<comment type="subcellular location">
    <subcellularLocation>
        <location evidence="1">Membrane</location>
        <topology evidence="1">Single-pass membrane protein</topology>
    </subcellularLocation>
</comment>
<name>A0A9N8H1F4_9STRA</name>
<dbReference type="Pfam" id="PF00560">
    <property type="entry name" value="LRR_1"/>
    <property type="match status" value="4"/>
</dbReference>
<evidence type="ECO:0000256" key="1">
    <source>
        <dbReference type="ARBA" id="ARBA00004167"/>
    </source>
</evidence>
<keyword evidence="3" id="KW-0677">Repeat</keyword>
<evidence type="ECO:0000256" key="2">
    <source>
        <dbReference type="ARBA" id="ARBA00022729"/>
    </source>
</evidence>
<evidence type="ECO:0000256" key="3">
    <source>
        <dbReference type="ARBA" id="ARBA00022737"/>
    </source>
</evidence>
<comment type="caution">
    <text evidence="4">The sequence shown here is derived from an EMBL/GenBank/DDBJ whole genome shotgun (WGS) entry which is preliminary data.</text>
</comment>
<dbReference type="PANTHER" id="PTHR48053:SF71">
    <property type="entry name" value="LEUCINE RICH REPEAT FAMILY PROTEIN, EXPRESSED"/>
    <property type="match status" value="1"/>
</dbReference>
<dbReference type="EMBL" id="CAICTM010000016">
    <property type="protein sequence ID" value="CAB9497216.1"/>
    <property type="molecule type" value="Genomic_DNA"/>
</dbReference>
<dbReference type="PANTHER" id="PTHR48053">
    <property type="entry name" value="LEUCINE RICH REPEAT FAMILY PROTEIN, EXPRESSED"/>
    <property type="match status" value="1"/>
</dbReference>
<dbReference type="AlphaFoldDB" id="A0A9N8H1F4"/>
<gene>
    <name evidence="4" type="ORF">SEMRO_16_G011670.1</name>
</gene>
<protein>
    <submittedName>
        <fullName evidence="4">Leucine Rich Repeat</fullName>
    </submittedName>
</protein>
<dbReference type="Gene3D" id="3.80.10.10">
    <property type="entry name" value="Ribonuclease Inhibitor"/>
    <property type="match status" value="1"/>
</dbReference>
<sequence length="382" mass="41792">MDASHNHSPPTLDGDKVLLIDSLPAFTQDVIIARPASPQAQAFRWLANDTSVPTYPRWRIQQRYALITLYYATADSGTQRVEGGFFLDSTLHECEWLTTRDPCIGIFQADNQTGVFRHLHLESHQLAGTIPEEIALFTSLQTLNLGQNLLTGPLPTTLGLLTLLETLQLHRNRLTSTLPSELGALMSLKELHLAGNLFSGPIPWQLGNLGSLQQVLLEDALLSGGIPAELGSIPSLFLLWLGRNLLTSWIPSELGNATSLIELSLYDNLLSSTIPTEIGKLENVDALWLHSNQLTSSIPQEMARLARFALNRVSIVNTSITGEIPADFCGLARMEFTCTALLCGCNCGCTVNEGDFVDAHNQSMRDDVEKAINLNQNSPPGQ</sequence>
<dbReference type="Proteomes" id="UP001153069">
    <property type="component" value="Unassembled WGS sequence"/>
</dbReference>
<reference evidence="4" key="1">
    <citation type="submission" date="2020-06" db="EMBL/GenBank/DDBJ databases">
        <authorList>
            <consortium name="Plant Systems Biology data submission"/>
        </authorList>
    </citation>
    <scope>NUCLEOTIDE SEQUENCE</scope>
    <source>
        <strain evidence="4">D6</strain>
    </source>
</reference>
<dbReference type="InterPro" id="IPR032675">
    <property type="entry name" value="LRR_dom_sf"/>
</dbReference>
<keyword evidence="5" id="KW-1185">Reference proteome</keyword>
<evidence type="ECO:0000313" key="4">
    <source>
        <dbReference type="EMBL" id="CAB9497216.1"/>
    </source>
</evidence>
<organism evidence="4 5">
    <name type="scientific">Seminavis robusta</name>
    <dbReference type="NCBI Taxonomy" id="568900"/>
    <lineage>
        <taxon>Eukaryota</taxon>
        <taxon>Sar</taxon>
        <taxon>Stramenopiles</taxon>
        <taxon>Ochrophyta</taxon>
        <taxon>Bacillariophyta</taxon>
        <taxon>Bacillariophyceae</taxon>
        <taxon>Bacillariophycidae</taxon>
        <taxon>Naviculales</taxon>
        <taxon>Naviculaceae</taxon>
        <taxon>Seminavis</taxon>
    </lineage>
</organism>